<evidence type="ECO:0000313" key="2">
    <source>
        <dbReference type="Proteomes" id="UP000095281"/>
    </source>
</evidence>
<organism evidence="2 3">
    <name type="scientific">Meloidogyne hapla</name>
    <name type="common">Root-knot nematode worm</name>
    <dbReference type="NCBI Taxonomy" id="6305"/>
    <lineage>
        <taxon>Eukaryota</taxon>
        <taxon>Metazoa</taxon>
        <taxon>Ecdysozoa</taxon>
        <taxon>Nematoda</taxon>
        <taxon>Chromadorea</taxon>
        <taxon>Rhabditida</taxon>
        <taxon>Tylenchina</taxon>
        <taxon>Tylenchomorpha</taxon>
        <taxon>Tylenchoidea</taxon>
        <taxon>Meloidogynidae</taxon>
        <taxon>Meloidogyninae</taxon>
        <taxon>Meloidogyne</taxon>
    </lineage>
</organism>
<sequence>MKILPNETAYDILKFLNYDQLSCFRQVDRRFCGLINGFEEEFARKEFQSVSMVRCFPEVYTEYKRFMKNCGVIETEIPFHYLSKKTKKLVKLKRKWQAAIRNKIRLFRVDKSSESEFIIRLINKG</sequence>
<protein>
    <submittedName>
        <fullName evidence="3">F-box domain-containing protein</fullName>
    </submittedName>
</protein>
<evidence type="ECO:0000259" key="1">
    <source>
        <dbReference type="PROSITE" id="PS50181"/>
    </source>
</evidence>
<dbReference type="InterPro" id="IPR001810">
    <property type="entry name" value="F-box_dom"/>
</dbReference>
<proteinExistence type="predicted"/>
<dbReference type="SUPFAM" id="SSF81383">
    <property type="entry name" value="F-box domain"/>
    <property type="match status" value="1"/>
</dbReference>
<dbReference type="InterPro" id="IPR036047">
    <property type="entry name" value="F-box-like_dom_sf"/>
</dbReference>
<feature type="domain" description="F-box" evidence="1">
    <location>
        <begin position="1"/>
        <end position="45"/>
    </location>
</feature>
<name>A0A1I8BEV6_MELHA</name>
<reference evidence="3" key="1">
    <citation type="submission" date="2016-11" db="UniProtKB">
        <authorList>
            <consortium name="WormBaseParasite"/>
        </authorList>
    </citation>
    <scope>IDENTIFICATION</scope>
</reference>
<dbReference type="PROSITE" id="PS50181">
    <property type="entry name" value="FBOX"/>
    <property type="match status" value="1"/>
</dbReference>
<evidence type="ECO:0000313" key="3">
    <source>
        <dbReference type="WBParaSite" id="MhA1_Contig2019.frz3.gene1"/>
    </source>
</evidence>
<dbReference type="WBParaSite" id="MhA1_Contig2019.frz3.gene1">
    <property type="protein sequence ID" value="MhA1_Contig2019.frz3.gene1"/>
    <property type="gene ID" value="MhA1_Contig2019.frz3.gene1"/>
</dbReference>
<accession>A0A1I8BEV6</accession>
<dbReference type="Proteomes" id="UP000095281">
    <property type="component" value="Unplaced"/>
</dbReference>
<dbReference type="AlphaFoldDB" id="A0A1I8BEV6"/>
<keyword evidence="2" id="KW-1185">Reference proteome</keyword>